<reference evidence="2" key="1">
    <citation type="submission" date="2021-04" db="EMBL/GenBank/DDBJ databases">
        <authorList>
            <person name="Tunstrom K."/>
        </authorList>
    </citation>
    <scope>NUCLEOTIDE SEQUENCE</scope>
</reference>
<feature type="compositionally biased region" description="Acidic residues" evidence="1">
    <location>
        <begin position="26"/>
        <end position="38"/>
    </location>
</feature>
<sequence length="157" mass="18308">MSSRTLKESEIESALEEMFGLPSDPDQSEDDEESDEDNNCLVAPILVQFKLQEDREVDMRWVRKVEEKIGQRRRAEKSRDHGDSGSESEVDSETNASDEDENAWKKKLWTDKRPQPDTFNSVLMTSTRMLPSNARPVRHFEKFFTQEIVELIIRETN</sequence>
<organism evidence="2 3">
    <name type="scientific">Parnassius apollo</name>
    <name type="common">Apollo butterfly</name>
    <name type="synonym">Papilio apollo</name>
    <dbReference type="NCBI Taxonomy" id="110799"/>
    <lineage>
        <taxon>Eukaryota</taxon>
        <taxon>Metazoa</taxon>
        <taxon>Ecdysozoa</taxon>
        <taxon>Arthropoda</taxon>
        <taxon>Hexapoda</taxon>
        <taxon>Insecta</taxon>
        <taxon>Pterygota</taxon>
        <taxon>Neoptera</taxon>
        <taxon>Endopterygota</taxon>
        <taxon>Lepidoptera</taxon>
        <taxon>Glossata</taxon>
        <taxon>Ditrysia</taxon>
        <taxon>Papilionoidea</taxon>
        <taxon>Papilionidae</taxon>
        <taxon>Parnassiinae</taxon>
        <taxon>Parnassini</taxon>
        <taxon>Parnassius</taxon>
        <taxon>Parnassius</taxon>
    </lineage>
</organism>
<proteinExistence type="predicted"/>
<feature type="region of interest" description="Disordered" evidence="1">
    <location>
        <begin position="70"/>
        <end position="119"/>
    </location>
</feature>
<keyword evidence="3" id="KW-1185">Reference proteome</keyword>
<gene>
    <name evidence="2" type="ORF">PAPOLLO_LOCUS16541</name>
</gene>
<evidence type="ECO:0000256" key="1">
    <source>
        <dbReference type="SAM" id="MobiDB-lite"/>
    </source>
</evidence>
<feature type="region of interest" description="Disordered" evidence="1">
    <location>
        <begin position="1"/>
        <end position="41"/>
    </location>
</feature>
<evidence type="ECO:0000313" key="3">
    <source>
        <dbReference type="Proteomes" id="UP000691718"/>
    </source>
</evidence>
<protein>
    <submittedName>
        <fullName evidence="2">(apollo) hypothetical protein</fullName>
    </submittedName>
</protein>
<feature type="compositionally biased region" description="Acidic residues" evidence="1">
    <location>
        <begin position="86"/>
        <end position="101"/>
    </location>
</feature>
<comment type="caution">
    <text evidence="2">The sequence shown here is derived from an EMBL/GenBank/DDBJ whole genome shotgun (WGS) entry which is preliminary data.</text>
</comment>
<accession>A0A8S3XDJ0</accession>
<name>A0A8S3XDJ0_PARAO</name>
<dbReference type="Proteomes" id="UP000691718">
    <property type="component" value="Unassembled WGS sequence"/>
</dbReference>
<dbReference type="EMBL" id="CAJQZP010001101">
    <property type="protein sequence ID" value="CAG5016569.1"/>
    <property type="molecule type" value="Genomic_DNA"/>
</dbReference>
<evidence type="ECO:0000313" key="2">
    <source>
        <dbReference type="EMBL" id="CAG5016569.1"/>
    </source>
</evidence>
<feature type="compositionally biased region" description="Basic and acidic residues" evidence="1">
    <location>
        <begin position="1"/>
        <end position="10"/>
    </location>
</feature>
<dbReference type="AlphaFoldDB" id="A0A8S3XDJ0"/>
<dbReference type="OrthoDB" id="118105at2759"/>
<feature type="compositionally biased region" description="Basic and acidic residues" evidence="1">
    <location>
        <begin position="102"/>
        <end position="115"/>
    </location>
</feature>